<comment type="caution">
    <text evidence="1">The sequence shown here is derived from an EMBL/GenBank/DDBJ whole genome shotgun (WGS) entry which is preliminary data.</text>
</comment>
<gene>
    <name evidence="1" type="ORF">M6B38_354660</name>
</gene>
<protein>
    <submittedName>
        <fullName evidence="1">Uncharacterized protein</fullName>
    </submittedName>
</protein>
<reference evidence="1" key="2">
    <citation type="submission" date="2023-04" db="EMBL/GenBank/DDBJ databases">
        <authorList>
            <person name="Bruccoleri R.E."/>
            <person name="Oakeley E.J."/>
            <person name="Faust A.-M."/>
            <person name="Dessus-Babus S."/>
            <person name="Altorfer M."/>
            <person name="Burckhardt D."/>
            <person name="Oertli M."/>
            <person name="Naumann U."/>
            <person name="Petersen F."/>
            <person name="Wong J."/>
        </authorList>
    </citation>
    <scope>NUCLEOTIDE SEQUENCE</scope>
    <source>
        <strain evidence="1">GSM-AAB239-AS_SAM_17_03QT</strain>
        <tissue evidence="1">Leaf</tissue>
    </source>
</reference>
<evidence type="ECO:0000313" key="2">
    <source>
        <dbReference type="Proteomes" id="UP001140949"/>
    </source>
</evidence>
<name>A0AAX6GP29_IRIPA</name>
<sequence length="43" mass="4765">MRHTRGTKSALGSSGAYARDARLGVCFNEARHTILIFFLNNIV</sequence>
<organism evidence="1 2">
    <name type="scientific">Iris pallida</name>
    <name type="common">Sweet iris</name>
    <dbReference type="NCBI Taxonomy" id="29817"/>
    <lineage>
        <taxon>Eukaryota</taxon>
        <taxon>Viridiplantae</taxon>
        <taxon>Streptophyta</taxon>
        <taxon>Embryophyta</taxon>
        <taxon>Tracheophyta</taxon>
        <taxon>Spermatophyta</taxon>
        <taxon>Magnoliopsida</taxon>
        <taxon>Liliopsida</taxon>
        <taxon>Asparagales</taxon>
        <taxon>Iridaceae</taxon>
        <taxon>Iridoideae</taxon>
        <taxon>Irideae</taxon>
        <taxon>Iris</taxon>
    </lineage>
</organism>
<evidence type="ECO:0000313" key="1">
    <source>
        <dbReference type="EMBL" id="KAJ6830490.1"/>
    </source>
</evidence>
<accession>A0AAX6GP29</accession>
<reference evidence="1" key="1">
    <citation type="journal article" date="2023" name="GigaByte">
        <title>Genome assembly of the bearded iris, Iris pallida Lam.</title>
        <authorList>
            <person name="Bruccoleri R.E."/>
            <person name="Oakeley E.J."/>
            <person name="Faust A.M.E."/>
            <person name="Altorfer M."/>
            <person name="Dessus-Babus S."/>
            <person name="Burckhardt D."/>
            <person name="Oertli M."/>
            <person name="Naumann U."/>
            <person name="Petersen F."/>
            <person name="Wong J."/>
        </authorList>
    </citation>
    <scope>NUCLEOTIDE SEQUENCE</scope>
    <source>
        <strain evidence="1">GSM-AAB239-AS_SAM_17_03QT</strain>
    </source>
</reference>
<dbReference type="Proteomes" id="UP001140949">
    <property type="component" value="Unassembled WGS sequence"/>
</dbReference>
<dbReference type="AlphaFoldDB" id="A0AAX6GP29"/>
<proteinExistence type="predicted"/>
<dbReference type="EMBL" id="JANAVB010017596">
    <property type="protein sequence ID" value="KAJ6830490.1"/>
    <property type="molecule type" value="Genomic_DNA"/>
</dbReference>
<keyword evidence="2" id="KW-1185">Reference proteome</keyword>